<evidence type="ECO:0000256" key="5">
    <source>
        <dbReference type="ARBA" id="ARBA00022741"/>
    </source>
</evidence>
<dbReference type="PROSITE" id="PS50011">
    <property type="entry name" value="PROTEIN_KINASE_DOM"/>
    <property type="match status" value="1"/>
</dbReference>
<evidence type="ECO:0000259" key="15">
    <source>
        <dbReference type="PROSITE" id="PS50927"/>
    </source>
</evidence>
<keyword evidence="4" id="KW-0732">Signal</keyword>
<dbReference type="Gene3D" id="3.30.200.20">
    <property type="entry name" value="Phosphorylase Kinase, domain 1"/>
    <property type="match status" value="1"/>
</dbReference>
<dbReference type="PROSITE" id="PS00107">
    <property type="entry name" value="PROTEIN_KINASE_ATP"/>
    <property type="match status" value="1"/>
</dbReference>
<evidence type="ECO:0000259" key="16">
    <source>
        <dbReference type="PROSITE" id="PS50948"/>
    </source>
</evidence>
<feature type="domain" description="Apple" evidence="16">
    <location>
        <begin position="239"/>
        <end position="317"/>
    </location>
</feature>
<dbReference type="EnsemblPlants" id="QL08p042825:mrna">
    <property type="protein sequence ID" value="QL08p042825:mrna"/>
    <property type="gene ID" value="QL08p042825"/>
</dbReference>
<sequence>MSVTSGNLSTGSDTIFPGESLSGNQTIISKGGVFELGFLTPGNSHNYYIGIWYKGLPIPNKTVVWVANRNQPVSDPSSSTLQWFQDVNLVLLTSNKIRVWSTNSTSSLPNSIVARGLFSAELEPKGTSYSLKWNRSNLYWTSGEWSGKIFSLPPEIDLNRYVKNLTFVSNENESYFIYSAASDFALTRSVLDVIVQLTSCNEQKSTVCACIQGFEPRKLDEWNLKDQSGGCVRRAPLQCDHGGNDAFLLIPNMLFPVNSMALRVNNIEECKSACLRNCSCTAYAYDNGCFIWIGELVNLQQLSSENKIGREIHVRVAALELLGSKVKTDRKTIWIVVGAIAAIFLLFGMVLTIIWRRQSARTFEAMDDSLMLFNYHELKKATELLKKLGKGGFGSVFKGTLPNSTAIAVKKLRSVKQEASKWFIVYDYMPKGSLESHLFQKGSQILDWKIRYNIAFGTARGLAYLHDECRDCIIHCDIKPENILLDADYNPKVVYFGLAKLVGRDFSQVVVFYFHDEFTWLKGAGLFTIMIGVSLFNWYK</sequence>
<feature type="binding site" evidence="12">
    <location>
        <position position="411"/>
    </location>
    <ligand>
        <name>ATP</name>
        <dbReference type="ChEBI" id="CHEBI:30616"/>
    </ligand>
</feature>
<dbReference type="PANTHER" id="PTHR47974">
    <property type="entry name" value="OS07G0415500 PROTEIN"/>
    <property type="match status" value="1"/>
</dbReference>
<dbReference type="SMART" id="SM00108">
    <property type="entry name" value="B_lectin"/>
    <property type="match status" value="1"/>
</dbReference>
<feature type="transmembrane region" description="Helical" evidence="13">
    <location>
        <begin position="333"/>
        <end position="355"/>
    </location>
</feature>
<evidence type="ECO:0000259" key="14">
    <source>
        <dbReference type="PROSITE" id="PS50011"/>
    </source>
</evidence>
<evidence type="ECO:0000256" key="4">
    <source>
        <dbReference type="ARBA" id="ARBA00022729"/>
    </source>
</evidence>
<evidence type="ECO:0000313" key="17">
    <source>
        <dbReference type="EnsemblPlants" id="QL08p042825:mrna"/>
    </source>
</evidence>
<dbReference type="InterPro" id="IPR001480">
    <property type="entry name" value="Bulb-type_lectin_dom"/>
</dbReference>
<dbReference type="InterPro" id="IPR003609">
    <property type="entry name" value="Pan_app"/>
</dbReference>
<evidence type="ECO:0000256" key="1">
    <source>
        <dbReference type="ARBA" id="ARBA00004167"/>
    </source>
</evidence>
<dbReference type="InterPro" id="IPR017441">
    <property type="entry name" value="Protein_kinase_ATP_BS"/>
</dbReference>
<dbReference type="SUPFAM" id="SSF57414">
    <property type="entry name" value="Hairpin loop containing domain-like"/>
    <property type="match status" value="1"/>
</dbReference>
<evidence type="ECO:0000256" key="12">
    <source>
        <dbReference type="PROSITE-ProRule" id="PRU10141"/>
    </source>
</evidence>
<reference evidence="17 18" key="1">
    <citation type="journal article" date="2016" name="G3 (Bethesda)">
        <title>First Draft Assembly and Annotation of the Genome of a California Endemic Oak Quercus lobata Nee (Fagaceae).</title>
        <authorList>
            <person name="Sork V.L."/>
            <person name="Fitz-Gibbon S.T."/>
            <person name="Puiu D."/>
            <person name="Crepeau M."/>
            <person name="Gugger P.F."/>
            <person name="Sherman R."/>
            <person name="Stevens K."/>
            <person name="Langley C.H."/>
            <person name="Pellegrini M."/>
            <person name="Salzberg S.L."/>
        </authorList>
    </citation>
    <scope>NUCLEOTIDE SEQUENCE [LARGE SCALE GENOMIC DNA]</scope>
    <source>
        <strain evidence="17 18">cv. SW786</strain>
    </source>
</reference>
<dbReference type="InParanoid" id="A0A7N2MCJ4"/>
<dbReference type="PROSITE" id="PS50927">
    <property type="entry name" value="BULB_LECTIN"/>
    <property type="match status" value="1"/>
</dbReference>
<dbReference type="SUPFAM" id="SSF51110">
    <property type="entry name" value="alpha-D-mannose-specific plant lectins"/>
    <property type="match status" value="1"/>
</dbReference>
<proteinExistence type="predicted"/>
<evidence type="ECO:0000256" key="6">
    <source>
        <dbReference type="ARBA" id="ARBA00022777"/>
    </source>
</evidence>
<keyword evidence="8 13" id="KW-1133">Transmembrane helix</keyword>
<dbReference type="InterPro" id="IPR000719">
    <property type="entry name" value="Prot_kinase_dom"/>
</dbReference>
<keyword evidence="11" id="KW-0325">Glycoprotein</keyword>
<feature type="transmembrane region" description="Helical" evidence="13">
    <location>
        <begin position="520"/>
        <end position="539"/>
    </location>
</feature>
<keyword evidence="5 12" id="KW-0547">Nucleotide-binding</keyword>
<dbReference type="Proteomes" id="UP000594261">
    <property type="component" value="Chromosome 8"/>
</dbReference>
<dbReference type="PROSITE" id="PS50948">
    <property type="entry name" value="PAN"/>
    <property type="match status" value="1"/>
</dbReference>
<dbReference type="EMBL" id="LRBV02000008">
    <property type="status" value="NOT_ANNOTATED_CDS"/>
    <property type="molecule type" value="Genomic_DNA"/>
</dbReference>
<keyword evidence="9 13" id="KW-0472">Membrane</keyword>
<evidence type="ECO:0000256" key="13">
    <source>
        <dbReference type="SAM" id="Phobius"/>
    </source>
</evidence>
<comment type="subcellular location">
    <subcellularLocation>
        <location evidence="1">Membrane</location>
        <topology evidence="1">Single-pass membrane protein</topology>
    </subcellularLocation>
</comment>
<dbReference type="Pfam" id="PF08276">
    <property type="entry name" value="PAN_2"/>
    <property type="match status" value="1"/>
</dbReference>
<dbReference type="SMART" id="SM00473">
    <property type="entry name" value="PAN_AP"/>
    <property type="match status" value="1"/>
</dbReference>
<dbReference type="InterPro" id="IPR008271">
    <property type="entry name" value="Ser/Thr_kinase_AS"/>
</dbReference>
<evidence type="ECO:0000256" key="7">
    <source>
        <dbReference type="ARBA" id="ARBA00022840"/>
    </source>
</evidence>
<dbReference type="FunFam" id="1.10.510.10:FF:001424">
    <property type="entry name" value="Protein kinase superfamily protein"/>
    <property type="match status" value="1"/>
</dbReference>
<evidence type="ECO:0000256" key="2">
    <source>
        <dbReference type="ARBA" id="ARBA00022679"/>
    </source>
</evidence>
<evidence type="ECO:0000256" key="9">
    <source>
        <dbReference type="ARBA" id="ARBA00023136"/>
    </source>
</evidence>
<evidence type="ECO:0000256" key="3">
    <source>
        <dbReference type="ARBA" id="ARBA00022692"/>
    </source>
</evidence>
<dbReference type="SMART" id="SM00220">
    <property type="entry name" value="S_TKc"/>
    <property type="match status" value="1"/>
</dbReference>
<dbReference type="AlphaFoldDB" id="A0A7N2MCJ4"/>
<organism evidence="17 18">
    <name type="scientific">Quercus lobata</name>
    <name type="common">Valley oak</name>
    <dbReference type="NCBI Taxonomy" id="97700"/>
    <lineage>
        <taxon>Eukaryota</taxon>
        <taxon>Viridiplantae</taxon>
        <taxon>Streptophyta</taxon>
        <taxon>Embryophyta</taxon>
        <taxon>Tracheophyta</taxon>
        <taxon>Spermatophyta</taxon>
        <taxon>Magnoliopsida</taxon>
        <taxon>eudicotyledons</taxon>
        <taxon>Gunneridae</taxon>
        <taxon>Pentapetalae</taxon>
        <taxon>rosids</taxon>
        <taxon>fabids</taxon>
        <taxon>Fagales</taxon>
        <taxon>Fagaceae</taxon>
        <taxon>Quercus</taxon>
    </lineage>
</organism>
<keyword evidence="10" id="KW-1015">Disulfide bond</keyword>
<reference evidence="17" key="2">
    <citation type="submission" date="2021-01" db="UniProtKB">
        <authorList>
            <consortium name="EnsemblPlants"/>
        </authorList>
    </citation>
    <scope>IDENTIFICATION</scope>
</reference>
<dbReference type="CDD" id="cd01098">
    <property type="entry name" value="PAN_AP_plant"/>
    <property type="match status" value="1"/>
</dbReference>
<dbReference type="InterPro" id="IPR036426">
    <property type="entry name" value="Bulb-type_lectin_dom_sf"/>
</dbReference>
<dbReference type="GO" id="GO:0016020">
    <property type="term" value="C:membrane"/>
    <property type="evidence" value="ECO:0007669"/>
    <property type="project" value="UniProtKB-SubCell"/>
</dbReference>
<evidence type="ECO:0000256" key="10">
    <source>
        <dbReference type="ARBA" id="ARBA00023157"/>
    </source>
</evidence>
<evidence type="ECO:0000256" key="8">
    <source>
        <dbReference type="ARBA" id="ARBA00022989"/>
    </source>
</evidence>
<feature type="domain" description="Protein kinase" evidence="14">
    <location>
        <begin position="382"/>
        <end position="540"/>
    </location>
</feature>
<dbReference type="SUPFAM" id="SSF56112">
    <property type="entry name" value="Protein kinase-like (PK-like)"/>
    <property type="match status" value="1"/>
</dbReference>
<dbReference type="Gramene" id="QL08p042825:mrna">
    <property type="protein sequence ID" value="QL08p042825:mrna"/>
    <property type="gene ID" value="QL08p042825"/>
</dbReference>
<dbReference type="Gene3D" id="2.90.10.10">
    <property type="entry name" value="Bulb-type lectin domain"/>
    <property type="match status" value="1"/>
</dbReference>
<dbReference type="PANTHER" id="PTHR47974:SF19">
    <property type="entry name" value="RECEPTOR-LIKE SERINE_THREONINE-PROTEIN KINASE"/>
    <property type="match status" value="1"/>
</dbReference>
<feature type="domain" description="Bulb-type lectin" evidence="15">
    <location>
        <begin position="12"/>
        <end position="144"/>
    </location>
</feature>
<dbReference type="GO" id="GO:0004672">
    <property type="term" value="F:protein kinase activity"/>
    <property type="evidence" value="ECO:0007669"/>
    <property type="project" value="InterPro"/>
</dbReference>
<dbReference type="GO" id="GO:0005524">
    <property type="term" value="F:ATP binding"/>
    <property type="evidence" value="ECO:0007669"/>
    <property type="project" value="UniProtKB-UniRule"/>
</dbReference>
<keyword evidence="18" id="KW-1185">Reference proteome</keyword>
<dbReference type="CDD" id="cd00028">
    <property type="entry name" value="B_lectin"/>
    <property type="match status" value="1"/>
</dbReference>
<dbReference type="InterPro" id="IPR011009">
    <property type="entry name" value="Kinase-like_dom_sf"/>
</dbReference>
<evidence type="ECO:0000313" key="18">
    <source>
        <dbReference type="Proteomes" id="UP000594261"/>
    </source>
</evidence>
<dbReference type="Pfam" id="PF01453">
    <property type="entry name" value="B_lectin"/>
    <property type="match status" value="1"/>
</dbReference>
<keyword evidence="6" id="KW-0418">Kinase</keyword>
<dbReference type="PROSITE" id="PS00108">
    <property type="entry name" value="PROTEIN_KINASE_ST"/>
    <property type="match status" value="1"/>
</dbReference>
<keyword evidence="7 12" id="KW-0067">ATP-binding</keyword>
<protein>
    <submittedName>
        <fullName evidence="17">Uncharacterized protein</fullName>
    </submittedName>
</protein>
<dbReference type="Pfam" id="PF00069">
    <property type="entry name" value="Pkinase"/>
    <property type="match status" value="1"/>
</dbReference>
<keyword evidence="3 13" id="KW-0812">Transmembrane</keyword>
<keyword evidence="2" id="KW-0808">Transferase</keyword>
<accession>A0A7N2MCJ4</accession>
<name>A0A7N2MCJ4_QUELO</name>
<dbReference type="Gene3D" id="1.10.510.10">
    <property type="entry name" value="Transferase(Phosphotransferase) domain 1"/>
    <property type="match status" value="1"/>
</dbReference>
<evidence type="ECO:0000256" key="11">
    <source>
        <dbReference type="ARBA" id="ARBA00023180"/>
    </source>
</evidence>